<proteinExistence type="predicted"/>
<dbReference type="InterPro" id="IPR040676">
    <property type="entry name" value="DUF5641"/>
</dbReference>
<evidence type="ECO:0000313" key="2">
    <source>
        <dbReference type="EMBL" id="CAI6360763.1"/>
    </source>
</evidence>
<feature type="domain" description="DUF5641" evidence="1">
    <location>
        <begin position="238"/>
        <end position="331"/>
    </location>
</feature>
<sequence length="344" mass="39167">MYRQILVHNDDCQLQKIVYLSKPTDELQEFILKTVTYGTKTAPYLATRTDDLLTGADTDEQCHEMFQKLTSVLNSAQLPLRKWCSNSSTLLSILPSTNQVTRLLFKYEHVRLLHVGPLALLAHINNQYWVIRGRCIARSTVSRCIQCFRTSPRFVSPFMAPLPRERVTIARPFARTGVDYLCPVMVRKAVLNSRPLTPLSSDPSDFNALTAGHFLIGGPLQLPPEPDSTGIPQNRLRQFKLLQAQAQNFWKRWSSEYLPQCQQRGKWTKLTRNIEVRDLAVLKNDNSPPLQWDLVRVTKVHPGPDGIVRAVTVRNSAESEFKLPATKLAVLPTKNDEVRERQNA</sequence>
<evidence type="ECO:0000313" key="3">
    <source>
        <dbReference type="Proteomes" id="UP001160148"/>
    </source>
</evidence>
<dbReference type="Pfam" id="PF18701">
    <property type="entry name" value="DUF5641"/>
    <property type="match status" value="1"/>
</dbReference>
<name>A0AAV0WYH2_9HEMI</name>
<protein>
    <recommendedName>
        <fullName evidence="1">DUF5641 domain-containing protein</fullName>
    </recommendedName>
</protein>
<evidence type="ECO:0000259" key="1">
    <source>
        <dbReference type="Pfam" id="PF18701"/>
    </source>
</evidence>
<organism evidence="2 3">
    <name type="scientific">Macrosiphum euphorbiae</name>
    <name type="common">potato aphid</name>
    <dbReference type="NCBI Taxonomy" id="13131"/>
    <lineage>
        <taxon>Eukaryota</taxon>
        <taxon>Metazoa</taxon>
        <taxon>Ecdysozoa</taxon>
        <taxon>Arthropoda</taxon>
        <taxon>Hexapoda</taxon>
        <taxon>Insecta</taxon>
        <taxon>Pterygota</taxon>
        <taxon>Neoptera</taxon>
        <taxon>Paraneoptera</taxon>
        <taxon>Hemiptera</taxon>
        <taxon>Sternorrhyncha</taxon>
        <taxon>Aphidomorpha</taxon>
        <taxon>Aphidoidea</taxon>
        <taxon>Aphididae</taxon>
        <taxon>Macrosiphini</taxon>
        <taxon>Macrosiphum</taxon>
    </lineage>
</organism>
<gene>
    <name evidence="2" type="ORF">MEUPH1_LOCUS16025</name>
</gene>
<reference evidence="2 3" key="1">
    <citation type="submission" date="2023-01" db="EMBL/GenBank/DDBJ databases">
        <authorList>
            <person name="Whitehead M."/>
        </authorList>
    </citation>
    <scope>NUCLEOTIDE SEQUENCE [LARGE SCALE GENOMIC DNA]</scope>
</reference>
<dbReference type="AlphaFoldDB" id="A0AAV0WYH2"/>
<dbReference type="PANTHER" id="PTHR47331">
    <property type="entry name" value="PHD-TYPE DOMAIN-CONTAINING PROTEIN"/>
    <property type="match status" value="1"/>
</dbReference>
<dbReference type="EMBL" id="CARXXK010000003">
    <property type="protein sequence ID" value="CAI6360763.1"/>
    <property type="molecule type" value="Genomic_DNA"/>
</dbReference>
<comment type="caution">
    <text evidence="2">The sequence shown here is derived from an EMBL/GenBank/DDBJ whole genome shotgun (WGS) entry which is preliminary data.</text>
</comment>
<keyword evidence="3" id="KW-1185">Reference proteome</keyword>
<dbReference type="Proteomes" id="UP001160148">
    <property type="component" value="Unassembled WGS sequence"/>
</dbReference>
<accession>A0AAV0WYH2</accession>